<accession>A0ABY7EAI8</accession>
<dbReference type="SUPFAM" id="SSF48726">
    <property type="entry name" value="Immunoglobulin"/>
    <property type="match status" value="1"/>
</dbReference>
<keyword evidence="1" id="KW-1133">Transmembrane helix</keyword>
<keyword evidence="1" id="KW-0472">Membrane</keyword>
<dbReference type="InterPro" id="IPR013783">
    <property type="entry name" value="Ig-like_fold"/>
</dbReference>
<sequence>MTSSCLTDIGLFTCVSANKHNRSPRYPTDYNHDTTIDTRPGEKAILNFSVFSNPPPIQFTWTNISNYMHIPIVSSASDRVIINSTDGMSSSLIITSVEPWDSGYYSVRVQNEIGSLIETFLVFVDINTDPASEPSTVANSDSGTERVVGDTVGAVCTVIIVAVLLAIFLYRKRQKRNGEYTILH</sequence>
<dbReference type="PROSITE" id="PS50835">
    <property type="entry name" value="IG_LIKE"/>
    <property type="match status" value="1"/>
</dbReference>
<dbReference type="InterPro" id="IPR003599">
    <property type="entry name" value="Ig_sub"/>
</dbReference>
<feature type="domain" description="Ig-like" evidence="2">
    <location>
        <begin position="24"/>
        <end position="111"/>
    </location>
</feature>
<dbReference type="Gene3D" id="2.60.40.10">
    <property type="entry name" value="Immunoglobulins"/>
    <property type="match status" value="1"/>
</dbReference>
<evidence type="ECO:0000256" key="1">
    <source>
        <dbReference type="SAM" id="Phobius"/>
    </source>
</evidence>
<evidence type="ECO:0000313" key="3">
    <source>
        <dbReference type="EMBL" id="WAR06179.1"/>
    </source>
</evidence>
<proteinExistence type="predicted"/>
<evidence type="ECO:0000259" key="2">
    <source>
        <dbReference type="PROSITE" id="PS50835"/>
    </source>
</evidence>
<dbReference type="InterPro" id="IPR007110">
    <property type="entry name" value="Ig-like_dom"/>
</dbReference>
<dbReference type="CDD" id="cd00096">
    <property type="entry name" value="Ig"/>
    <property type="match status" value="1"/>
</dbReference>
<keyword evidence="1" id="KW-0812">Transmembrane</keyword>
<reference evidence="3" key="1">
    <citation type="submission" date="2022-11" db="EMBL/GenBank/DDBJ databases">
        <title>Centuries of genome instability and evolution in soft-shell clam transmissible cancer (bioRxiv).</title>
        <authorList>
            <person name="Hart S.F.M."/>
            <person name="Yonemitsu M.A."/>
            <person name="Giersch R.M."/>
            <person name="Beal B.F."/>
            <person name="Arriagada G."/>
            <person name="Davis B.W."/>
            <person name="Ostrander E.A."/>
            <person name="Goff S.P."/>
            <person name="Metzger M.J."/>
        </authorList>
    </citation>
    <scope>NUCLEOTIDE SEQUENCE</scope>
    <source>
        <strain evidence="3">MELC-2E11</strain>
        <tissue evidence="3">Siphon/mantle</tissue>
    </source>
</reference>
<keyword evidence="4" id="KW-1185">Reference proteome</keyword>
<gene>
    <name evidence="3" type="ORF">MAR_021548</name>
</gene>
<protein>
    <recommendedName>
        <fullName evidence="2">Ig-like domain-containing protein</fullName>
    </recommendedName>
</protein>
<dbReference type="Pfam" id="PF13927">
    <property type="entry name" value="Ig_3"/>
    <property type="match status" value="1"/>
</dbReference>
<dbReference type="InterPro" id="IPR036179">
    <property type="entry name" value="Ig-like_dom_sf"/>
</dbReference>
<dbReference type="Proteomes" id="UP001164746">
    <property type="component" value="Chromosome 5"/>
</dbReference>
<evidence type="ECO:0000313" key="4">
    <source>
        <dbReference type="Proteomes" id="UP001164746"/>
    </source>
</evidence>
<organism evidence="3 4">
    <name type="scientific">Mya arenaria</name>
    <name type="common">Soft-shell clam</name>
    <dbReference type="NCBI Taxonomy" id="6604"/>
    <lineage>
        <taxon>Eukaryota</taxon>
        <taxon>Metazoa</taxon>
        <taxon>Spiralia</taxon>
        <taxon>Lophotrochozoa</taxon>
        <taxon>Mollusca</taxon>
        <taxon>Bivalvia</taxon>
        <taxon>Autobranchia</taxon>
        <taxon>Heteroconchia</taxon>
        <taxon>Euheterodonta</taxon>
        <taxon>Imparidentia</taxon>
        <taxon>Neoheterodontei</taxon>
        <taxon>Myida</taxon>
        <taxon>Myoidea</taxon>
        <taxon>Myidae</taxon>
        <taxon>Mya</taxon>
    </lineage>
</organism>
<name>A0ABY7EAI8_MYAAR</name>
<dbReference type="EMBL" id="CP111016">
    <property type="protein sequence ID" value="WAR06179.1"/>
    <property type="molecule type" value="Genomic_DNA"/>
</dbReference>
<dbReference type="SMART" id="SM00409">
    <property type="entry name" value="IG"/>
    <property type="match status" value="1"/>
</dbReference>
<feature type="transmembrane region" description="Helical" evidence="1">
    <location>
        <begin position="152"/>
        <end position="170"/>
    </location>
</feature>